<evidence type="ECO:0000313" key="3">
    <source>
        <dbReference type="Proteomes" id="UP000240493"/>
    </source>
</evidence>
<reference evidence="2 3" key="1">
    <citation type="submission" date="2016-07" db="EMBL/GenBank/DDBJ databases">
        <title>Multiple horizontal gene transfer events from other fungi enriched the ability of initially mycotrophic Trichoderma (Ascomycota) to feed on dead plant biomass.</title>
        <authorList>
            <consortium name="DOE Joint Genome Institute"/>
            <person name="Aerts A."/>
            <person name="Atanasova L."/>
            <person name="Chenthamara K."/>
            <person name="Zhang J."/>
            <person name="Grujic M."/>
            <person name="Henrissat B."/>
            <person name="Kuo A."/>
            <person name="Salamov A."/>
            <person name="Lipzen A."/>
            <person name="Labutti K."/>
            <person name="Barry K."/>
            <person name="Miao Y."/>
            <person name="Rahimi M.J."/>
            <person name="Shen Q."/>
            <person name="Grigoriev I.V."/>
            <person name="Kubicek C.P."/>
            <person name="Druzhinina I.S."/>
        </authorList>
    </citation>
    <scope>NUCLEOTIDE SEQUENCE [LARGE SCALE GENOMIC DNA]</scope>
    <source>
        <strain evidence="2 3">CBS 433.97</strain>
    </source>
</reference>
<dbReference type="STRING" id="1042311.A0A2T3YV68"/>
<accession>A0A2T3YV68</accession>
<dbReference type="AlphaFoldDB" id="A0A2T3YV68"/>
<evidence type="ECO:0000313" key="2">
    <source>
        <dbReference type="EMBL" id="PTB36463.1"/>
    </source>
</evidence>
<keyword evidence="3" id="KW-1185">Reference proteome</keyword>
<gene>
    <name evidence="2" type="ORF">M441DRAFT_151166</name>
</gene>
<sequence length="83" mass="9401">MSLVLLDLYYTMTNLQAMDPSACELLYVNSILSLLSMIEDPMFSGKTLSVWYEEDHSRLRNVGSGNSGDDGIESFEWKQETRG</sequence>
<protein>
    <submittedName>
        <fullName evidence="2">Uncharacterized protein</fullName>
    </submittedName>
</protein>
<feature type="region of interest" description="Disordered" evidence="1">
    <location>
        <begin position="59"/>
        <end position="83"/>
    </location>
</feature>
<dbReference type="EMBL" id="KZ679270">
    <property type="protein sequence ID" value="PTB36463.1"/>
    <property type="molecule type" value="Genomic_DNA"/>
</dbReference>
<evidence type="ECO:0000256" key="1">
    <source>
        <dbReference type="SAM" id="MobiDB-lite"/>
    </source>
</evidence>
<name>A0A2T3YV68_TRIA4</name>
<proteinExistence type="predicted"/>
<dbReference type="Proteomes" id="UP000240493">
    <property type="component" value="Unassembled WGS sequence"/>
</dbReference>
<organism evidence="2 3">
    <name type="scientific">Trichoderma asperellum (strain ATCC 204424 / CBS 433.97 / NBRC 101777)</name>
    <dbReference type="NCBI Taxonomy" id="1042311"/>
    <lineage>
        <taxon>Eukaryota</taxon>
        <taxon>Fungi</taxon>
        <taxon>Dikarya</taxon>
        <taxon>Ascomycota</taxon>
        <taxon>Pezizomycotina</taxon>
        <taxon>Sordariomycetes</taxon>
        <taxon>Hypocreomycetidae</taxon>
        <taxon>Hypocreales</taxon>
        <taxon>Hypocreaceae</taxon>
        <taxon>Trichoderma</taxon>
    </lineage>
</organism>